<keyword evidence="8" id="KW-0677">Repeat</keyword>
<evidence type="ECO:0000256" key="9">
    <source>
        <dbReference type="ARBA" id="ARBA00022837"/>
    </source>
</evidence>
<dbReference type="Proteomes" id="UP000007635">
    <property type="component" value="Chromosome XVII"/>
</dbReference>
<evidence type="ECO:0000256" key="12">
    <source>
        <dbReference type="ARBA" id="ARBA00023065"/>
    </source>
</evidence>
<keyword evidence="10 19" id="KW-0851">Voltage-gated channel</keyword>
<feature type="transmembrane region" description="Helical" evidence="21">
    <location>
        <begin position="323"/>
        <end position="345"/>
    </location>
</feature>
<evidence type="ECO:0000256" key="6">
    <source>
        <dbReference type="ARBA" id="ARBA00022692"/>
    </source>
</evidence>
<dbReference type="PANTHER" id="PTHR45628">
    <property type="entry name" value="VOLTAGE-DEPENDENT CALCIUM CHANNEL TYPE A SUBUNIT ALPHA-1"/>
    <property type="match status" value="1"/>
</dbReference>
<keyword evidence="2" id="KW-0813">Transport</keyword>
<feature type="transmembrane region" description="Helical" evidence="21">
    <location>
        <begin position="67"/>
        <end position="84"/>
    </location>
</feature>
<dbReference type="GO" id="GO:0046872">
    <property type="term" value="F:metal ion binding"/>
    <property type="evidence" value="ECO:0007669"/>
    <property type="project" value="UniProtKB-KW"/>
</dbReference>
<reference evidence="23 24" key="1">
    <citation type="journal article" date="2021" name="G3 (Bethesda)">
        <title>Improved contiguity of the threespine stickleback genome using long-read sequencing.</title>
        <authorList>
            <person name="Nath S."/>
            <person name="Shaw D.E."/>
            <person name="White M.A."/>
        </authorList>
    </citation>
    <scope>NUCLEOTIDE SEQUENCE [LARGE SCALE GENOMIC DNA]</scope>
    <source>
        <strain evidence="23 24">Lake Benthic</strain>
    </source>
</reference>
<feature type="transmembrane region" description="Helical" evidence="21">
    <location>
        <begin position="104"/>
        <end position="124"/>
    </location>
</feature>
<feature type="transmembrane region" description="Helical" evidence="21">
    <location>
        <begin position="437"/>
        <end position="454"/>
    </location>
</feature>
<evidence type="ECO:0000256" key="11">
    <source>
        <dbReference type="ARBA" id="ARBA00022989"/>
    </source>
</evidence>
<feature type="transmembrane region" description="Helical" evidence="21">
    <location>
        <begin position="639"/>
        <end position="661"/>
    </location>
</feature>
<dbReference type="InterPro" id="IPR050599">
    <property type="entry name" value="VDCC_alpha-1_subunit"/>
</dbReference>
<feature type="binding site" evidence="17">
    <location>
        <position position="618"/>
    </location>
    <ligand>
        <name>Ca(2+)</name>
        <dbReference type="ChEBI" id="CHEBI:29108"/>
    </ligand>
</feature>
<keyword evidence="3" id="KW-0597">Phosphoprotein</keyword>
<feature type="domain" description="Ion transport" evidence="22">
    <location>
        <begin position="436"/>
        <end position="659"/>
    </location>
</feature>
<organism evidence="23 24">
    <name type="scientific">Gasterosteus aculeatus aculeatus</name>
    <name type="common">three-spined stickleback</name>
    <dbReference type="NCBI Taxonomy" id="481459"/>
    <lineage>
        <taxon>Eukaryota</taxon>
        <taxon>Metazoa</taxon>
        <taxon>Chordata</taxon>
        <taxon>Craniata</taxon>
        <taxon>Vertebrata</taxon>
        <taxon>Euteleostomi</taxon>
        <taxon>Actinopterygii</taxon>
        <taxon>Neopterygii</taxon>
        <taxon>Teleostei</taxon>
        <taxon>Neoteleostei</taxon>
        <taxon>Acanthomorphata</taxon>
        <taxon>Eupercaria</taxon>
        <taxon>Perciformes</taxon>
        <taxon>Cottioidei</taxon>
        <taxon>Gasterosteales</taxon>
        <taxon>Gasterosteidae</taxon>
        <taxon>Gasterosteus</taxon>
    </lineage>
</organism>
<keyword evidence="15 18" id="KW-0325">Glycoprotein</keyword>
<keyword evidence="16" id="KW-0407">Ion channel</keyword>
<evidence type="ECO:0000256" key="1">
    <source>
        <dbReference type="ARBA" id="ARBA00004141"/>
    </source>
</evidence>
<keyword evidence="13 21" id="KW-0472">Membrane</keyword>
<feature type="compositionally biased region" description="Acidic residues" evidence="20">
    <location>
        <begin position="739"/>
        <end position="749"/>
    </location>
</feature>
<feature type="glycosylation site" description="N-linked (GlcNAc...) asparagine" evidence="18">
    <location>
        <position position="269"/>
    </location>
</feature>
<dbReference type="Ensembl" id="ENSGACT00000057731.1">
    <property type="protein sequence ID" value="ENSGACP00000031088.1"/>
    <property type="gene ID" value="ENSGACG00000011658.2"/>
</dbReference>
<dbReference type="InterPro" id="IPR005446">
    <property type="entry name" value="VDCC_L_a1su"/>
</dbReference>
<feature type="transmembrane region" description="Helical" evidence="21">
    <location>
        <begin position="474"/>
        <end position="496"/>
    </location>
</feature>
<evidence type="ECO:0000256" key="19">
    <source>
        <dbReference type="RuleBase" id="RU003808"/>
    </source>
</evidence>
<dbReference type="FunFam" id="1.20.120.350:FF:000001">
    <property type="entry name" value="Voltage-dependent L-type calcium channel subunit alpha"/>
    <property type="match status" value="1"/>
</dbReference>
<keyword evidence="4 19" id="KW-0109">Calcium transport</keyword>
<feature type="domain" description="Ion transport" evidence="22">
    <location>
        <begin position="63"/>
        <end position="356"/>
    </location>
</feature>
<dbReference type="InterPro" id="IPR005450">
    <property type="entry name" value="VDCC_L_a1ssu"/>
</dbReference>
<dbReference type="GeneTree" id="ENSGT00940000158289"/>
<dbReference type="FunFam" id="1.10.287.70:FF:000107">
    <property type="entry name" value="Voltage-dependent L-type calcium channel subunit alpha"/>
    <property type="match status" value="1"/>
</dbReference>
<keyword evidence="24" id="KW-1185">Reference proteome</keyword>
<evidence type="ECO:0000313" key="23">
    <source>
        <dbReference type="Ensembl" id="ENSGACP00000031088.1"/>
    </source>
</evidence>
<keyword evidence="9 17" id="KW-0106">Calcium</keyword>
<evidence type="ECO:0000256" key="2">
    <source>
        <dbReference type="ARBA" id="ARBA00022448"/>
    </source>
</evidence>
<dbReference type="InterPro" id="IPR002077">
    <property type="entry name" value="VDCCAlpha1"/>
</dbReference>
<evidence type="ECO:0000256" key="4">
    <source>
        <dbReference type="ARBA" id="ARBA00022568"/>
    </source>
</evidence>
<dbReference type="PANTHER" id="PTHR45628:SF9">
    <property type="entry name" value="VOLTAGE-DEPENDENT L-TYPE CALCIUM CHANNEL SUBUNIT ALPHA-1S"/>
    <property type="match status" value="1"/>
</dbReference>
<dbReference type="PRINTS" id="PR00167">
    <property type="entry name" value="CACHANNEL"/>
</dbReference>
<feature type="transmembrane region" description="Helical" evidence="21">
    <location>
        <begin position="208"/>
        <end position="230"/>
    </location>
</feature>
<dbReference type="AlphaFoldDB" id="A0AAQ4NZI4"/>
<accession>A0AAQ4NZI4</accession>
<keyword evidence="7 17" id="KW-0479">Metal-binding</keyword>
<dbReference type="FunFam" id="1.20.120.350:FF:000010">
    <property type="entry name" value="Voltage-dependent L-type calcium channel subunit alpha"/>
    <property type="match status" value="1"/>
</dbReference>
<evidence type="ECO:0000256" key="3">
    <source>
        <dbReference type="ARBA" id="ARBA00022553"/>
    </source>
</evidence>
<evidence type="ECO:0000256" key="5">
    <source>
        <dbReference type="ARBA" id="ARBA00022673"/>
    </source>
</evidence>
<dbReference type="GO" id="GO:0008331">
    <property type="term" value="F:high voltage-gated calcium channel activity"/>
    <property type="evidence" value="ECO:0007669"/>
    <property type="project" value="TreeGrafter"/>
</dbReference>
<dbReference type="Pfam" id="PF00520">
    <property type="entry name" value="Ion_trans"/>
    <property type="match status" value="2"/>
</dbReference>
<dbReference type="InterPro" id="IPR005821">
    <property type="entry name" value="Ion_trans_dom"/>
</dbReference>
<dbReference type="PRINTS" id="PR01634">
    <property type="entry name" value="LVDCCALPHA1S"/>
</dbReference>
<evidence type="ECO:0000259" key="22">
    <source>
        <dbReference type="Pfam" id="PF00520"/>
    </source>
</evidence>
<dbReference type="FunFam" id="1.10.287.70:FF:000007">
    <property type="entry name" value="Voltage-dependent L-type calcium channel subunit alpha"/>
    <property type="match status" value="1"/>
</dbReference>
<dbReference type="SUPFAM" id="SSF81324">
    <property type="entry name" value="Voltage-gated potassium channels"/>
    <property type="match status" value="2"/>
</dbReference>
<comment type="similarity">
    <text evidence="19">Belongs to the calcium channel alpha-1 subunit (TC 1.A.1.11) family.</text>
</comment>
<evidence type="ECO:0000256" key="7">
    <source>
        <dbReference type="ARBA" id="ARBA00022723"/>
    </source>
</evidence>
<sequence length="838" mass="94672">MADSSGPPLSSYIMDEETLKRKQKEKLKKLMSTGGNPRPARSLLFLTLRNPFRKACISVVEWKPFEIIILLAIFANCVALAVYLPMPEEDSNNTNSNLESLEYIFLIIFSIECFLKIVAYGFLFHTDAYLRNCWNILDFVCVSVGLFTVVVDAINHISGVEATVGEKGGGFDMKALRAFRVLRPLRLVSGVPSLQVVMNSILKSLLPLFHITLLVLFMVTIYSIMGLELFKCKMHKTCYYTGTDIIATVENEKPAPCAQAGNGRRCTINGTECRAGWPGPNNGITHFDNLGFSMLTVYQCITTQGWTDVLYWVNDAIGMEWPWIFFTTLILVGSFFVLNLVLGVLSGEFTKEREKAKSRGEFQKLRETQQLDEDLKGYMEWITQAEVMDNDQEGQGLLSTENGSETGSVNKMDTIKLARKWNRWLRRKCRVYVKSKLFHWWVIMLVLLNTLAIATEHHRQSQRLTNWQDNANKLLLSMFALEMFMKMYALGFPSYFMSLFNRFDCFVVSTGIMELILVHVGVMSVMGISVLRCIRLLRLLKVTRYWTSLSNLVASLLNSVRSIACLLLLLFLFIVIFSLLGMQVFGGKFNFPNQPKPRSTFDSFPQALITVFQILTGEDWNTVMYDGIMAHEGPSMPGILVSIYFIILFVCGNCILSSVCVSSQNSTSTLKTTISDKMTIKQANMPDKASEEKANLAKKLAEQRAKGVEGIPTTAKLKIDEFESNVNEIKDPFPPADFPGDDEEEDPEIPESPRPRPMADLQLKEEAVPMPEASSFFIFGPQNKYDTLQRTMRSGSSVIVLSMIPLTPCPSGTRWEVHVCPTVILQLSNYNFHSCYQH</sequence>
<evidence type="ECO:0000256" key="10">
    <source>
        <dbReference type="ARBA" id="ARBA00022882"/>
    </source>
</evidence>
<feature type="region of interest" description="Disordered" evidence="20">
    <location>
        <begin position="727"/>
        <end position="756"/>
    </location>
</feature>
<comment type="function">
    <text evidence="19">Voltage-sensitive calcium channels (VSCC) mediate the entry of calcium ions into excitable cells and are also involved in a variety of calcium-dependent processes, including muscle contraction, hormone or neurotransmitter release, gene expression, cell motility, cell division and cell death.</text>
</comment>
<evidence type="ECO:0000256" key="18">
    <source>
        <dbReference type="PIRSR" id="PIRSR602077-3"/>
    </source>
</evidence>
<proteinExistence type="inferred from homology"/>
<keyword evidence="14" id="KW-1015">Disulfide bond</keyword>
<dbReference type="Gene3D" id="1.20.120.350">
    <property type="entry name" value="Voltage-gated potassium channels. Chain C"/>
    <property type="match status" value="2"/>
</dbReference>
<dbReference type="InterPro" id="IPR027359">
    <property type="entry name" value="Volt_channel_dom_sf"/>
</dbReference>
<reference evidence="23" key="2">
    <citation type="submission" date="2025-08" db="UniProtKB">
        <authorList>
            <consortium name="Ensembl"/>
        </authorList>
    </citation>
    <scope>IDENTIFICATION</scope>
</reference>
<keyword evidence="6 21" id="KW-0812">Transmembrane</keyword>
<dbReference type="Gene3D" id="6.10.250.2500">
    <property type="match status" value="1"/>
</dbReference>
<protein>
    <recommendedName>
        <fullName evidence="19">Voltage-dependent L-type calcium channel subunit alpha</fullName>
    </recommendedName>
</protein>
<evidence type="ECO:0000313" key="24">
    <source>
        <dbReference type="Proteomes" id="UP000007635"/>
    </source>
</evidence>
<feature type="transmembrane region" description="Helical" evidence="21">
    <location>
        <begin position="136"/>
        <end position="157"/>
    </location>
</feature>
<evidence type="ECO:0000256" key="21">
    <source>
        <dbReference type="SAM" id="Phobius"/>
    </source>
</evidence>
<comment type="subcellular location">
    <subcellularLocation>
        <location evidence="1 19">Membrane</location>
        <topology evidence="1 19">Multi-pass membrane protein</topology>
    </subcellularLocation>
</comment>
<name>A0AAQ4NZI4_GASAC</name>
<dbReference type="GO" id="GO:0098703">
    <property type="term" value="P:calcium ion import across plasma membrane"/>
    <property type="evidence" value="ECO:0007669"/>
    <property type="project" value="TreeGrafter"/>
</dbReference>
<evidence type="ECO:0000256" key="14">
    <source>
        <dbReference type="ARBA" id="ARBA00023157"/>
    </source>
</evidence>
<evidence type="ECO:0000256" key="20">
    <source>
        <dbReference type="SAM" id="MobiDB-lite"/>
    </source>
</evidence>
<dbReference type="PRINTS" id="PR01630">
    <property type="entry name" value="LVDCCALPHA1"/>
</dbReference>
<dbReference type="Gene3D" id="1.10.287.70">
    <property type="match status" value="2"/>
</dbReference>
<keyword evidence="12" id="KW-0406">Ion transport</keyword>
<evidence type="ECO:0000256" key="13">
    <source>
        <dbReference type="ARBA" id="ARBA00023136"/>
    </source>
</evidence>
<feature type="transmembrane region" description="Helical" evidence="21">
    <location>
        <begin position="516"/>
        <end position="534"/>
    </location>
</feature>
<evidence type="ECO:0000256" key="17">
    <source>
        <dbReference type="PIRSR" id="PIRSR602077-1"/>
    </source>
</evidence>
<reference evidence="23" key="3">
    <citation type="submission" date="2025-09" db="UniProtKB">
        <authorList>
            <consortium name="Ensembl"/>
        </authorList>
    </citation>
    <scope>IDENTIFICATION</scope>
</reference>
<keyword evidence="5 19" id="KW-0107">Calcium channel</keyword>
<evidence type="ECO:0000256" key="16">
    <source>
        <dbReference type="ARBA" id="ARBA00023303"/>
    </source>
</evidence>
<feature type="transmembrane region" description="Helical" evidence="21">
    <location>
        <begin position="563"/>
        <end position="585"/>
    </location>
</feature>
<evidence type="ECO:0000256" key="15">
    <source>
        <dbReference type="ARBA" id="ARBA00023180"/>
    </source>
</evidence>
<evidence type="ECO:0000256" key="8">
    <source>
        <dbReference type="ARBA" id="ARBA00022737"/>
    </source>
</evidence>
<dbReference type="GO" id="GO:0005891">
    <property type="term" value="C:voltage-gated calcium channel complex"/>
    <property type="evidence" value="ECO:0007669"/>
    <property type="project" value="InterPro"/>
</dbReference>
<keyword evidence="11 21" id="KW-1133">Transmembrane helix</keyword>